<organism evidence="2 3">
    <name type="scientific">Sphingomonas aurea</name>
    <dbReference type="NCBI Taxonomy" id="3063994"/>
    <lineage>
        <taxon>Bacteria</taxon>
        <taxon>Pseudomonadati</taxon>
        <taxon>Pseudomonadota</taxon>
        <taxon>Alphaproteobacteria</taxon>
        <taxon>Sphingomonadales</taxon>
        <taxon>Sphingomonadaceae</taxon>
        <taxon>Sphingomonas</taxon>
    </lineage>
</organism>
<feature type="transmembrane region" description="Helical" evidence="1">
    <location>
        <begin position="96"/>
        <end position="115"/>
    </location>
</feature>
<keyword evidence="1" id="KW-0472">Membrane</keyword>
<evidence type="ECO:0000313" key="3">
    <source>
        <dbReference type="Proteomes" id="UP001230685"/>
    </source>
</evidence>
<evidence type="ECO:0000256" key="1">
    <source>
        <dbReference type="SAM" id="Phobius"/>
    </source>
</evidence>
<sequence>MNKRLKLELALPSRITALGSSLPFQRLCDLVANLRCLPPTAAWLGRAPRGNIEGQGEEFAVAHLREAHRAIARCRDYSLFTIKQYACSMRNRRGSIMIVVQVSLAILGLLMLALWPPASGRILLVPVDGSDANSVLIGASAGDARILGPGALPRSLVVIGNRAQIAAHFHPWSVLMLAPTPSGCGEPSPKAAA</sequence>
<proteinExistence type="predicted"/>
<dbReference type="RefSeq" id="WP_305172527.1">
    <property type="nucleotide sequence ID" value="NZ_JAUUDS010000002.1"/>
</dbReference>
<keyword evidence="1" id="KW-0812">Transmembrane</keyword>
<protein>
    <submittedName>
        <fullName evidence="2">Uncharacterized protein</fullName>
    </submittedName>
</protein>
<comment type="caution">
    <text evidence="2">The sequence shown here is derived from an EMBL/GenBank/DDBJ whole genome shotgun (WGS) entry which is preliminary data.</text>
</comment>
<keyword evidence="3" id="KW-1185">Reference proteome</keyword>
<keyword evidence="1" id="KW-1133">Transmembrane helix</keyword>
<dbReference type="EMBL" id="JAUUDS010000002">
    <property type="protein sequence ID" value="MDP1026896.1"/>
    <property type="molecule type" value="Genomic_DNA"/>
</dbReference>
<name>A0ABT9EJA3_9SPHN</name>
<reference evidence="2 3" key="1">
    <citation type="submission" date="2023-07" db="EMBL/GenBank/DDBJ databases">
        <authorList>
            <person name="Kim M.K."/>
        </authorList>
    </citation>
    <scope>NUCLEOTIDE SEQUENCE [LARGE SCALE GENOMIC DNA]</scope>
    <source>
        <strain evidence="2 3">KR1UV-12</strain>
    </source>
</reference>
<accession>A0ABT9EJA3</accession>
<dbReference type="Proteomes" id="UP001230685">
    <property type="component" value="Unassembled WGS sequence"/>
</dbReference>
<gene>
    <name evidence="2" type="ORF">Q5H91_06705</name>
</gene>
<evidence type="ECO:0000313" key="2">
    <source>
        <dbReference type="EMBL" id="MDP1026896.1"/>
    </source>
</evidence>